<dbReference type="RefSeq" id="WP_199568777.1">
    <property type="nucleotide sequence ID" value="NZ_CP066770.1"/>
</dbReference>
<dbReference type="AlphaFoldDB" id="A0A7T7AJ52"/>
<reference evidence="2 3" key="1">
    <citation type="submission" date="2020-12" db="EMBL/GenBank/DDBJ databases">
        <title>Complete genome sequence of Burkholderia anthina BJQ0011.</title>
        <authorList>
            <person name="Xu Y."/>
        </authorList>
    </citation>
    <scope>NUCLEOTIDE SEQUENCE [LARGE SCALE GENOMIC DNA]</scope>
    <source>
        <strain evidence="2 3">BJQ0011</strain>
    </source>
</reference>
<name>A0A7T7AJ52_9BURK</name>
<proteinExistence type="predicted"/>
<keyword evidence="1" id="KW-0732">Signal</keyword>
<accession>A0A7T7AJ52</accession>
<protein>
    <submittedName>
        <fullName evidence="2">Uncharacterized protein</fullName>
    </submittedName>
</protein>
<evidence type="ECO:0000256" key="1">
    <source>
        <dbReference type="SAM" id="SignalP"/>
    </source>
</evidence>
<dbReference type="InterPro" id="IPR011050">
    <property type="entry name" value="Pectin_lyase_fold/virulence"/>
</dbReference>
<dbReference type="KEGG" id="bann:JFN94_24795"/>
<sequence>MKRFIRSAGVALAMLATGAAWAQSTSDFVSGLAGRLANPSTGAGLVGWQAKGTGAVGRTVSAKFSERVSVLDYGAKCDGTSDDSTADQNAINANPGATIAFPYTGSACVINSNLTQATPPVNFKVDAGVTFAGTGKLPTAYTNSQQVNVGNYLVQTPAYANTNGASPLQVESLPTSTFAGNAVALYAATRAPLGNPAFTGILWAANFLTTLSASTGTYNGQGVEIDLNNHYKNAAGYGMLITGLGEYNSTAAISVDRADTTSDWTYGVWVKKFKTYGVYIDASTSQAPQYGLSIGGMDSGHIRITPKDTANPGSSVILVQDSTGTTNEFTVAANGATRIGAGSNAITGVLYGHLNSIAVGSIPANSTVDVNESVSGVTLGSTNIMVTYYGGGEPAGVTLTGWVSANGQITLRFANVTTSAITVSSVNVMWTAVSTQ</sequence>
<feature type="signal peptide" evidence="1">
    <location>
        <begin position="1"/>
        <end position="22"/>
    </location>
</feature>
<organism evidence="2 3">
    <name type="scientific">Burkholderia anthina</name>
    <dbReference type="NCBI Taxonomy" id="179879"/>
    <lineage>
        <taxon>Bacteria</taxon>
        <taxon>Pseudomonadati</taxon>
        <taxon>Pseudomonadota</taxon>
        <taxon>Betaproteobacteria</taxon>
        <taxon>Burkholderiales</taxon>
        <taxon>Burkholderiaceae</taxon>
        <taxon>Burkholderia</taxon>
        <taxon>Burkholderia cepacia complex</taxon>
    </lineage>
</organism>
<dbReference type="Gene3D" id="2.160.20.10">
    <property type="entry name" value="Single-stranded right-handed beta-helix, Pectin lyase-like"/>
    <property type="match status" value="1"/>
</dbReference>
<dbReference type="SUPFAM" id="SSF51126">
    <property type="entry name" value="Pectin lyase-like"/>
    <property type="match status" value="1"/>
</dbReference>
<dbReference type="EMBL" id="CP066770">
    <property type="protein sequence ID" value="QQK04576.1"/>
    <property type="molecule type" value="Genomic_DNA"/>
</dbReference>
<dbReference type="Proteomes" id="UP000596205">
    <property type="component" value="Chromosome 2"/>
</dbReference>
<gene>
    <name evidence="2" type="ORF">JFN94_24795</name>
</gene>
<feature type="chain" id="PRO_5032926850" evidence="1">
    <location>
        <begin position="23"/>
        <end position="436"/>
    </location>
</feature>
<evidence type="ECO:0000313" key="2">
    <source>
        <dbReference type="EMBL" id="QQK04576.1"/>
    </source>
</evidence>
<dbReference type="InterPro" id="IPR012334">
    <property type="entry name" value="Pectin_lyas_fold"/>
</dbReference>
<evidence type="ECO:0000313" key="3">
    <source>
        <dbReference type="Proteomes" id="UP000596205"/>
    </source>
</evidence>